<evidence type="ECO:0000313" key="2">
    <source>
        <dbReference type="EMBL" id="EFX73795.1"/>
    </source>
</evidence>
<evidence type="ECO:0000256" key="1">
    <source>
        <dbReference type="SAM" id="Phobius"/>
    </source>
</evidence>
<accession>E9H3D8</accession>
<protein>
    <submittedName>
        <fullName evidence="2">Uncharacterized protein</fullName>
    </submittedName>
</protein>
<dbReference type="Proteomes" id="UP000000305">
    <property type="component" value="Unassembled WGS sequence"/>
</dbReference>
<feature type="transmembrane region" description="Helical" evidence="1">
    <location>
        <begin position="102"/>
        <end position="120"/>
    </location>
</feature>
<feature type="non-terminal residue" evidence="2">
    <location>
        <position position="1"/>
    </location>
</feature>
<keyword evidence="1" id="KW-0812">Transmembrane</keyword>
<dbReference type="PhylomeDB" id="E9H3D8"/>
<dbReference type="PANTHER" id="PTHR44395:SF1">
    <property type="entry name" value="PROTEIN O-MANNOSYL-TRANSFERASE TMTC3"/>
    <property type="match status" value="1"/>
</dbReference>
<dbReference type="AlphaFoldDB" id="E9H3D8"/>
<dbReference type="InParanoid" id="E9H3D8"/>
<dbReference type="OMA" id="VCHTIMA"/>
<keyword evidence="3" id="KW-1185">Reference proteome</keyword>
<gene>
    <name evidence="2" type="ORF">DAPPUDRAFT_11594</name>
</gene>
<dbReference type="STRING" id="6669.E9H3D8"/>
<dbReference type="OrthoDB" id="66906at2759"/>
<feature type="non-terminal residue" evidence="2">
    <location>
        <position position="125"/>
    </location>
</feature>
<dbReference type="PANTHER" id="PTHR44395">
    <property type="match status" value="1"/>
</dbReference>
<reference evidence="2 3" key="1">
    <citation type="journal article" date="2011" name="Science">
        <title>The ecoresponsive genome of Daphnia pulex.</title>
        <authorList>
            <person name="Colbourne J.K."/>
            <person name="Pfrender M.E."/>
            <person name="Gilbert D."/>
            <person name="Thomas W.K."/>
            <person name="Tucker A."/>
            <person name="Oakley T.H."/>
            <person name="Tokishita S."/>
            <person name="Aerts A."/>
            <person name="Arnold G.J."/>
            <person name="Basu M.K."/>
            <person name="Bauer D.J."/>
            <person name="Caceres C.E."/>
            <person name="Carmel L."/>
            <person name="Casola C."/>
            <person name="Choi J.H."/>
            <person name="Detter J.C."/>
            <person name="Dong Q."/>
            <person name="Dusheyko S."/>
            <person name="Eads B.D."/>
            <person name="Frohlich T."/>
            <person name="Geiler-Samerotte K.A."/>
            <person name="Gerlach D."/>
            <person name="Hatcher P."/>
            <person name="Jogdeo S."/>
            <person name="Krijgsveld J."/>
            <person name="Kriventseva E.V."/>
            <person name="Kultz D."/>
            <person name="Laforsch C."/>
            <person name="Lindquist E."/>
            <person name="Lopez J."/>
            <person name="Manak J.R."/>
            <person name="Muller J."/>
            <person name="Pangilinan J."/>
            <person name="Patwardhan R.P."/>
            <person name="Pitluck S."/>
            <person name="Pritham E.J."/>
            <person name="Rechtsteiner A."/>
            <person name="Rho M."/>
            <person name="Rogozin I.B."/>
            <person name="Sakarya O."/>
            <person name="Salamov A."/>
            <person name="Schaack S."/>
            <person name="Shapiro H."/>
            <person name="Shiga Y."/>
            <person name="Skalitzky C."/>
            <person name="Smith Z."/>
            <person name="Souvorov A."/>
            <person name="Sung W."/>
            <person name="Tang Z."/>
            <person name="Tsuchiya D."/>
            <person name="Tu H."/>
            <person name="Vos H."/>
            <person name="Wang M."/>
            <person name="Wolf Y.I."/>
            <person name="Yamagata H."/>
            <person name="Yamada T."/>
            <person name="Ye Y."/>
            <person name="Shaw J.R."/>
            <person name="Andrews J."/>
            <person name="Crease T.J."/>
            <person name="Tang H."/>
            <person name="Lucas S.M."/>
            <person name="Robertson H.M."/>
            <person name="Bork P."/>
            <person name="Koonin E.V."/>
            <person name="Zdobnov E.M."/>
            <person name="Grigoriev I.V."/>
            <person name="Lynch M."/>
            <person name="Boore J.L."/>
        </authorList>
    </citation>
    <scope>NUCLEOTIDE SEQUENCE [LARGE SCALE GENOMIC DNA]</scope>
</reference>
<proteinExistence type="predicted"/>
<dbReference type="HOGENOM" id="CLU_081146_1_0_1"/>
<evidence type="ECO:0000313" key="3">
    <source>
        <dbReference type="Proteomes" id="UP000000305"/>
    </source>
</evidence>
<dbReference type="KEGG" id="dpx:DAPPUDRAFT_11594"/>
<organism evidence="2 3">
    <name type="scientific">Daphnia pulex</name>
    <name type="common">Water flea</name>
    <dbReference type="NCBI Taxonomy" id="6669"/>
    <lineage>
        <taxon>Eukaryota</taxon>
        <taxon>Metazoa</taxon>
        <taxon>Ecdysozoa</taxon>
        <taxon>Arthropoda</taxon>
        <taxon>Crustacea</taxon>
        <taxon>Branchiopoda</taxon>
        <taxon>Diplostraca</taxon>
        <taxon>Cladocera</taxon>
        <taxon>Anomopoda</taxon>
        <taxon>Daphniidae</taxon>
        <taxon>Daphnia</taxon>
    </lineage>
</organism>
<keyword evidence="1" id="KW-0472">Membrane</keyword>
<dbReference type="eggNOG" id="KOG1124">
    <property type="taxonomic scope" value="Eukaryota"/>
</dbReference>
<dbReference type="EMBL" id="GL732588">
    <property type="protein sequence ID" value="EFX73795.1"/>
    <property type="molecule type" value="Genomic_DNA"/>
</dbReference>
<keyword evidence="1" id="KW-1133">Transmembrane helix</keyword>
<sequence>AVAAAAYWNALQCGFVFDDISAIKDNKDLRPHTPVSNLFFNDFWGTLMTKEQSHKSYRPLTVLTFRLNYLLHQLEPWGYHATNVLLHAAVCLLYLRLCVMFLVPSTAFVAALLFAVHPIHTEAVS</sequence>
<name>E9H3D8_DAPPU</name>